<dbReference type="Pfam" id="PF00395">
    <property type="entry name" value="SLH"/>
    <property type="match status" value="2"/>
</dbReference>
<dbReference type="PROSITE" id="PS51272">
    <property type="entry name" value="SLH"/>
    <property type="match status" value="2"/>
</dbReference>
<keyword evidence="1" id="KW-0732">Signal</keyword>
<organism evidence="3 4">
    <name type="scientific">Paenibacillus polysaccharolyticus</name>
    <dbReference type="NCBI Taxonomy" id="582692"/>
    <lineage>
        <taxon>Bacteria</taxon>
        <taxon>Bacillati</taxon>
        <taxon>Bacillota</taxon>
        <taxon>Bacilli</taxon>
        <taxon>Bacillales</taxon>
        <taxon>Paenibacillaceae</taxon>
        <taxon>Paenibacillus</taxon>
    </lineage>
</organism>
<gene>
    <name evidence="3" type="ORF">SAMN05720606_12023</name>
</gene>
<feature type="chain" id="PRO_5039156869" evidence="1">
    <location>
        <begin position="23"/>
        <end position="425"/>
    </location>
</feature>
<protein>
    <submittedName>
        <fullName evidence="3">S-layer homology domain-containing protein</fullName>
    </submittedName>
</protein>
<feature type="domain" description="SLH" evidence="2">
    <location>
        <begin position="36"/>
        <end position="99"/>
    </location>
</feature>
<proteinExistence type="predicted"/>
<dbReference type="AlphaFoldDB" id="A0A1G5L6N5"/>
<evidence type="ECO:0000313" key="4">
    <source>
        <dbReference type="Proteomes" id="UP000198538"/>
    </source>
</evidence>
<dbReference type="EMBL" id="FMVM01000020">
    <property type="protein sequence ID" value="SCZ07930.1"/>
    <property type="molecule type" value="Genomic_DNA"/>
</dbReference>
<dbReference type="PANTHER" id="PTHR43308">
    <property type="entry name" value="OUTER MEMBRANE PROTEIN ALPHA-RELATED"/>
    <property type="match status" value="1"/>
</dbReference>
<dbReference type="RefSeq" id="WP_090924215.1">
    <property type="nucleotide sequence ID" value="NZ_FMVM01000020.1"/>
</dbReference>
<sequence length="425" mass="46613">MRKQMISSLAALALFVGGYASFAGMGGTSTVEAAQAVSSFKDVPASHWASSAIYSAVEKGYFKGYADGTFKPGSPVTKAEMASILARLNDQPESPTAELNHFTDVPEWAKNGVATAIAKGFIRPSSYKGKLDAQATLERGEMADWLTQGLSVVDSDYGQALSDVTNTVIPAKEYFTGKLADSQKNAVAVALGTGLMSVANDKTFGVNRTTTRAEVAVLLSRYASVAKTKPADLQGLNELRQVGLTGTNLSVIAPRYQVFPENRYPDSYDYSKVTDDFSKIRNKELNTVTKYASAKLKNWVVINPYVKETERSIYYPVFVDEKDKLLRGAYYSFTEYDFNIIDSMSRLQAGSLFNSPTINPLTSPNSKAFREYAVPHMNNLLSSKGIFNVKNPIYWGEGLLHFDKTLNPEVHLTLKDGTTFYIVPN</sequence>
<feature type="signal peptide" evidence="1">
    <location>
        <begin position="1"/>
        <end position="22"/>
    </location>
</feature>
<accession>A0A1G5L6N5</accession>
<reference evidence="4" key="1">
    <citation type="submission" date="2016-10" db="EMBL/GenBank/DDBJ databases">
        <authorList>
            <person name="Varghese N."/>
            <person name="Submissions S."/>
        </authorList>
    </citation>
    <scope>NUCLEOTIDE SEQUENCE [LARGE SCALE GENOMIC DNA]</scope>
    <source>
        <strain evidence="4">BL9</strain>
    </source>
</reference>
<evidence type="ECO:0000259" key="2">
    <source>
        <dbReference type="PROSITE" id="PS51272"/>
    </source>
</evidence>
<evidence type="ECO:0000313" key="3">
    <source>
        <dbReference type="EMBL" id="SCZ07930.1"/>
    </source>
</evidence>
<feature type="domain" description="SLH" evidence="2">
    <location>
        <begin position="170"/>
        <end position="233"/>
    </location>
</feature>
<dbReference type="STRING" id="582692.SAMN05720606_12023"/>
<keyword evidence="4" id="KW-1185">Reference proteome</keyword>
<dbReference type="InterPro" id="IPR051465">
    <property type="entry name" value="Cell_Envelope_Struct_Comp"/>
</dbReference>
<name>A0A1G5L6N5_9BACL</name>
<evidence type="ECO:0000256" key="1">
    <source>
        <dbReference type="SAM" id="SignalP"/>
    </source>
</evidence>
<dbReference type="PANTHER" id="PTHR43308:SF5">
    <property type="entry name" value="S-LAYER PROTEIN _ PEPTIDOGLYCAN ENDO-BETA-N-ACETYLGLUCOSAMINIDASE"/>
    <property type="match status" value="1"/>
</dbReference>
<dbReference type="InterPro" id="IPR001119">
    <property type="entry name" value="SLH_dom"/>
</dbReference>
<dbReference type="Proteomes" id="UP000198538">
    <property type="component" value="Unassembled WGS sequence"/>
</dbReference>